<dbReference type="EMBL" id="AEJB01000314">
    <property type="protein sequence ID" value="ELP67050.1"/>
    <property type="molecule type" value="Genomic_DNA"/>
</dbReference>
<name>L7F8Q0_STRT8</name>
<feature type="compositionally biased region" description="Basic and acidic residues" evidence="1">
    <location>
        <begin position="1"/>
        <end position="10"/>
    </location>
</feature>
<organism evidence="2 3">
    <name type="scientific">Streptomyces turgidiscabies (strain Car8)</name>
    <dbReference type="NCBI Taxonomy" id="698760"/>
    <lineage>
        <taxon>Bacteria</taxon>
        <taxon>Bacillati</taxon>
        <taxon>Actinomycetota</taxon>
        <taxon>Actinomycetes</taxon>
        <taxon>Kitasatosporales</taxon>
        <taxon>Streptomycetaceae</taxon>
        <taxon>Streptomyces</taxon>
    </lineage>
</organism>
<dbReference type="AlphaFoldDB" id="L7F8Q0"/>
<evidence type="ECO:0000313" key="2">
    <source>
        <dbReference type="EMBL" id="ELP67050.1"/>
    </source>
</evidence>
<comment type="caution">
    <text evidence="2">The sequence shown here is derived from an EMBL/GenBank/DDBJ whole genome shotgun (WGS) entry which is preliminary data.</text>
</comment>
<keyword evidence="3" id="KW-1185">Reference proteome</keyword>
<feature type="compositionally biased region" description="Polar residues" evidence="1">
    <location>
        <begin position="16"/>
        <end position="25"/>
    </location>
</feature>
<gene>
    <name evidence="2" type="ORF">STRTUCAR8_04304</name>
</gene>
<sequence length="46" mass="4872">MGGGDDERAGELGASRVSTMRSQTHLGHDAAGPLGHPVRPRRIMYA</sequence>
<proteinExistence type="predicted"/>
<reference evidence="2 3" key="1">
    <citation type="journal article" date="2011" name="Plasmid">
        <title>Streptomyces turgidiscabies Car8 contains a modular pathogenicity island that shares virulence genes with other actinobacterial plant pathogens.</title>
        <authorList>
            <person name="Huguet-Tapia J.C."/>
            <person name="Badger J.H."/>
            <person name="Loria R."/>
            <person name="Pettis G.S."/>
        </authorList>
    </citation>
    <scope>NUCLEOTIDE SEQUENCE [LARGE SCALE GENOMIC DNA]</scope>
    <source>
        <strain evidence="2 3">Car8</strain>
    </source>
</reference>
<dbReference type="Proteomes" id="UP000010931">
    <property type="component" value="Unassembled WGS sequence"/>
</dbReference>
<feature type="region of interest" description="Disordered" evidence="1">
    <location>
        <begin position="1"/>
        <end position="46"/>
    </location>
</feature>
<evidence type="ECO:0000256" key="1">
    <source>
        <dbReference type="SAM" id="MobiDB-lite"/>
    </source>
</evidence>
<accession>L7F8Q0</accession>
<protein>
    <submittedName>
        <fullName evidence="2">Uncharacterized protein</fullName>
    </submittedName>
</protein>
<evidence type="ECO:0000313" key="3">
    <source>
        <dbReference type="Proteomes" id="UP000010931"/>
    </source>
</evidence>